<keyword evidence="10" id="KW-0175">Coiled coil</keyword>
<feature type="compositionally biased region" description="Low complexity" evidence="11">
    <location>
        <begin position="2933"/>
        <end position="2945"/>
    </location>
</feature>
<evidence type="ECO:0000259" key="14">
    <source>
        <dbReference type="PROSITE" id="PS52019"/>
    </source>
</evidence>
<dbReference type="Gene3D" id="3.40.47.10">
    <property type="match status" value="2"/>
</dbReference>
<dbReference type="SUPFAM" id="SSF51735">
    <property type="entry name" value="NAD(P)-binding Rossmann-fold domains"/>
    <property type="match status" value="4"/>
</dbReference>
<evidence type="ECO:0000256" key="1">
    <source>
        <dbReference type="ARBA" id="ARBA00001957"/>
    </source>
</evidence>
<evidence type="ECO:0000256" key="7">
    <source>
        <dbReference type="ARBA" id="ARBA00023268"/>
    </source>
</evidence>
<evidence type="ECO:0000313" key="16">
    <source>
        <dbReference type="Proteomes" id="UP001551011"/>
    </source>
</evidence>
<dbReference type="Pfam" id="PF00109">
    <property type="entry name" value="ketoacyl-synt"/>
    <property type="match status" value="2"/>
</dbReference>
<feature type="domain" description="PKS/mFAS DH" evidence="14">
    <location>
        <begin position="2642"/>
        <end position="2913"/>
    </location>
</feature>
<feature type="active site" description="Proton acceptor; for dehydratase activity" evidence="9">
    <location>
        <position position="2674"/>
    </location>
</feature>
<dbReference type="InterPro" id="IPR049551">
    <property type="entry name" value="PKS_DH_C"/>
</dbReference>
<dbReference type="PROSITE" id="PS52004">
    <property type="entry name" value="KS3_2"/>
    <property type="match status" value="2"/>
</dbReference>
<dbReference type="PROSITE" id="PS52019">
    <property type="entry name" value="PKS_MFAS_DH"/>
    <property type="match status" value="2"/>
</dbReference>
<keyword evidence="5" id="KW-0808">Transferase</keyword>
<dbReference type="InterPro" id="IPR020807">
    <property type="entry name" value="PKS_DH"/>
</dbReference>
<dbReference type="InterPro" id="IPR016039">
    <property type="entry name" value="Thiolase-like"/>
</dbReference>
<dbReference type="InterPro" id="IPR016036">
    <property type="entry name" value="Malonyl_transacylase_ACP-bd"/>
</dbReference>
<dbReference type="SMART" id="SM00827">
    <property type="entry name" value="PKS_AT"/>
    <property type="match status" value="2"/>
</dbReference>
<dbReference type="Pfam" id="PF21089">
    <property type="entry name" value="PKS_DH_N"/>
    <property type="match status" value="2"/>
</dbReference>
<dbReference type="Pfam" id="PF02801">
    <property type="entry name" value="Ketoacyl-synt_C"/>
    <property type="match status" value="2"/>
</dbReference>
<dbReference type="SMART" id="SM00822">
    <property type="entry name" value="PKS_KR"/>
    <property type="match status" value="2"/>
</dbReference>
<evidence type="ECO:0000256" key="10">
    <source>
        <dbReference type="SAM" id="Coils"/>
    </source>
</evidence>
<evidence type="ECO:0000259" key="13">
    <source>
        <dbReference type="PROSITE" id="PS52004"/>
    </source>
</evidence>
<dbReference type="InterPro" id="IPR014030">
    <property type="entry name" value="Ketoacyl_synth_N"/>
</dbReference>
<dbReference type="InterPro" id="IPR009081">
    <property type="entry name" value="PP-bd_ACP"/>
</dbReference>
<dbReference type="InterPro" id="IPR049552">
    <property type="entry name" value="PKS_DH_N"/>
</dbReference>
<dbReference type="CDD" id="cd00833">
    <property type="entry name" value="PKS"/>
    <property type="match status" value="2"/>
</dbReference>
<keyword evidence="6" id="KW-0045">Antibiotic biosynthesis</keyword>
<feature type="active site" description="Proton donor; for dehydratase activity" evidence="9">
    <location>
        <position position="2836"/>
    </location>
</feature>
<dbReference type="Pfam" id="PF16197">
    <property type="entry name" value="KAsynt_C_assoc"/>
    <property type="match status" value="2"/>
</dbReference>
<name>A0ABV3AK44_9ACTN</name>
<protein>
    <submittedName>
        <fullName evidence="15">SDR family NAD(P)-dependent oxidoreductase</fullName>
    </submittedName>
</protein>
<dbReference type="InterPro" id="IPR036736">
    <property type="entry name" value="ACP-like_sf"/>
</dbReference>
<dbReference type="InterPro" id="IPR042104">
    <property type="entry name" value="PKS_dehydratase_sf"/>
</dbReference>
<dbReference type="SUPFAM" id="SSF52151">
    <property type="entry name" value="FabD/lysophospholipase-like"/>
    <property type="match status" value="2"/>
</dbReference>
<dbReference type="PANTHER" id="PTHR43775">
    <property type="entry name" value="FATTY ACID SYNTHASE"/>
    <property type="match status" value="1"/>
</dbReference>
<dbReference type="CDD" id="cd08956">
    <property type="entry name" value="KR_3_FAS_SDR_x"/>
    <property type="match status" value="2"/>
</dbReference>
<feature type="active site" description="Proton donor; for dehydratase activity" evidence="9">
    <location>
        <position position="1117"/>
    </location>
</feature>
<feature type="domain" description="PKS/mFAS DH" evidence="14">
    <location>
        <begin position="925"/>
        <end position="1201"/>
    </location>
</feature>
<keyword evidence="7" id="KW-0511">Multifunctional enzyme</keyword>
<dbReference type="EMBL" id="JBFAEG010000034">
    <property type="protein sequence ID" value="MEU5712308.1"/>
    <property type="molecule type" value="Genomic_DNA"/>
</dbReference>
<feature type="domain" description="Carrier" evidence="12">
    <location>
        <begin position="3425"/>
        <end position="3500"/>
    </location>
</feature>
<feature type="region of interest" description="C-terminal hotdog fold" evidence="9">
    <location>
        <begin position="2777"/>
        <end position="2913"/>
    </location>
</feature>
<dbReference type="InterPro" id="IPR036291">
    <property type="entry name" value="NAD(P)-bd_dom_sf"/>
</dbReference>
<evidence type="ECO:0000256" key="3">
    <source>
        <dbReference type="ARBA" id="ARBA00022450"/>
    </source>
</evidence>
<feature type="coiled-coil region" evidence="10">
    <location>
        <begin position="5"/>
        <end position="32"/>
    </location>
</feature>
<feature type="domain" description="Carrier" evidence="12">
    <location>
        <begin position="1659"/>
        <end position="1734"/>
    </location>
</feature>
<dbReference type="Gene3D" id="3.10.129.110">
    <property type="entry name" value="Polyketide synthase dehydratase"/>
    <property type="match status" value="2"/>
</dbReference>
<dbReference type="InterPro" id="IPR020806">
    <property type="entry name" value="PKS_PP-bd"/>
</dbReference>
<dbReference type="Proteomes" id="UP001551011">
    <property type="component" value="Unassembled WGS sequence"/>
</dbReference>
<feature type="region of interest" description="N-terminal hotdog fold" evidence="9">
    <location>
        <begin position="2642"/>
        <end position="2765"/>
    </location>
</feature>
<dbReference type="Gene3D" id="3.40.50.720">
    <property type="entry name" value="NAD(P)-binding Rossmann-like Domain"/>
    <property type="match status" value="2"/>
</dbReference>
<accession>A0ABV3AK44</accession>
<dbReference type="InterPro" id="IPR049900">
    <property type="entry name" value="PKS_mFAS_DH"/>
</dbReference>
<dbReference type="PROSITE" id="PS00606">
    <property type="entry name" value="KS3_1"/>
    <property type="match status" value="2"/>
</dbReference>
<dbReference type="InterPro" id="IPR015083">
    <property type="entry name" value="NorB/c/GfsB-D-like_docking"/>
</dbReference>
<reference evidence="15 16" key="1">
    <citation type="submission" date="2024-06" db="EMBL/GenBank/DDBJ databases">
        <title>The Natural Products Discovery Center: Release of the First 8490 Sequenced Strains for Exploring Actinobacteria Biosynthetic Diversity.</title>
        <authorList>
            <person name="Kalkreuter E."/>
            <person name="Kautsar S.A."/>
            <person name="Yang D."/>
            <person name="Bader C.D."/>
            <person name="Teijaro C.N."/>
            <person name="Fluegel L."/>
            <person name="Davis C.M."/>
            <person name="Simpson J.R."/>
            <person name="Lauterbach L."/>
            <person name="Steele A.D."/>
            <person name="Gui C."/>
            <person name="Meng S."/>
            <person name="Li G."/>
            <person name="Viehrig K."/>
            <person name="Ye F."/>
            <person name="Su P."/>
            <person name="Kiefer A.F."/>
            <person name="Nichols A."/>
            <person name="Cepeda A.J."/>
            <person name="Yan W."/>
            <person name="Fan B."/>
            <person name="Jiang Y."/>
            <person name="Adhikari A."/>
            <person name="Zheng C.-J."/>
            <person name="Schuster L."/>
            <person name="Cowan T.M."/>
            <person name="Smanski M.J."/>
            <person name="Chevrette M.G."/>
            <person name="De Carvalho L.P.S."/>
            <person name="Shen B."/>
        </authorList>
    </citation>
    <scope>NUCLEOTIDE SEQUENCE [LARGE SCALE GENOMIC DNA]</scope>
    <source>
        <strain evidence="15 16">NPDC020594</strain>
    </source>
</reference>
<feature type="domain" description="Ketosynthase family 3 (KS3)" evidence="13">
    <location>
        <begin position="1751"/>
        <end position="2177"/>
    </location>
</feature>
<dbReference type="PROSITE" id="PS00012">
    <property type="entry name" value="PHOSPHOPANTETHEINE"/>
    <property type="match status" value="2"/>
</dbReference>
<dbReference type="Gene3D" id="3.30.70.3290">
    <property type="match status" value="2"/>
</dbReference>
<dbReference type="Pfam" id="PF08990">
    <property type="entry name" value="Docking"/>
    <property type="match status" value="1"/>
</dbReference>
<dbReference type="RefSeq" id="WP_359260469.1">
    <property type="nucleotide sequence ID" value="NZ_JBFAEG010000034.1"/>
</dbReference>
<evidence type="ECO:0000256" key="9">
    <source>
        <dbReference type="PROSITE-ProRule" id="PRU01363"/>
    </source>
</evidence>
<evidence type="ECO:0000256" key="8">
    <source>
        <dbReference type="ARBA" id="ARBA00023315"/>
    </source>
</evidence>
<dbReference type="PROSITE" id="PS50075">
    <property type="entry name" value="CARRIER"/>
    <property type="match status" value="2"/>
</dbReference>
<dbReference type="Pfam" id="PF22953">
    <property type="entry name" value="SpnB_Rossmann"/>
    <property type="match status" value="2"/>
</dbReference>
<keyword evidence="16" id="KW-1185">Reference proteome</keyword>
<dbReference type="Pfam" id="PF14765">
    <property type="entry name" value="PS-DH"/>
    <property type="match status" value="2"/>
</dbReference>
<dbReference type="SUPFAM" id="SSF53901">
    <property type="entry name" value="Thiolase-like"/>
    <property type="match status" value="2"/>
</dbReference>
<evidence type="ECO:0000259" key="12">
    <source>
        <dbReference type="PROSITE" id="PS50075"/>
    </source>
</evidence>
<keyword evidence="8" id="KW-0012">Acyltransferase</keyword>
<dbReference type="InterPro" id="IPR006162">
    <property type="entry name" value="Ppantetheine_attach_site"/>
</dbReference>
<comment type="pathway">
    <text evidence="2">Antibiotic biosynthesis.</text>
</comment>
<dbReference type="InterPro" id="IPR014031">
    <property type="entry name" value="Ketoacyl_synth_C"/>
</dbReference>
<dbReference type="SUPFAM" id="SSF47336">
    <property type="entry name" value="ACP-like"/>
    <property type="match status" value="2"/>
</dbReference>
<dbReference type="InterPro" id="IPR018201">
    <property type="entry name" value="Ketoacyl_synth_AS"/>
</dbReference>
<dbReference type="SMART" id="SM01294">
    <property type="entry name" value="PKS_PP_betabranch"/>
    <property type="match status" value="1"/>
</dbReference>
<comment type="caution">
    <text evidence="15">The sequence shown here is derived from an EMBL/GenBank/DDBJ whole genome shotgun (WGS) entry which is preliminary data.</text>
</comment>
<evidence type="ECO:0000256" key="4">
    <source>
        <dbReference type="ARBA" id="ARBA00022553"/>
    </source>
</evidence>
<dbReference type="SUPFAM" id="SSF55048">
    <property type="entry name" value="Probable ACP-binding domain of malonyl-CoA ACP transacylase"/>
    <property type="match status" value="2"/>
</dbReference>
<feature type="region of interest" description="Disordered" evidence="11">
    <location>
        <begin position="2933"/>
        <end position="3022"/>
    </location>
</feature>
<evidence type="ECO:0000313" key="15">
    <source>
        <dbReference type="EMBL" id="MEU5712308.1"/>
    </source>
</evidence>
<feature type="region of interest" description="N-terminal hotdog fold" evidence="9">
    <location>
        <begin position="925"/>
        <end position="1048"/>
    </location>
</feature>
<gene>
    <name evidence="15" type="ORF">AB0H04_36620</name>
</gene>
<dbReference type="InterPro" id="IPR014043">
    <property type="entry name" value="Acyl_transferase_dom"/>
</dbReference>
<evidence type="ECO:0000256" key="11">
    <source>
        <dbReference type="SAM" id="MobiDB-lite"/>
    </source>
</evidence>
<dbReference type="InterPro" id="IPR032821">
    <property type="entry name" value="PKS_assoc"/>
</dbReference>
<dbReference type="SMART" id="SM00823">
    <property type="entry name" value="PKS_PP"/>
    <property type="match status" value="2"/>
</dbReference>
<proteinExistence type="predicted"/>
<feature type="domain" description="Ketosynthase family 3 (KS3)" evidence="13">
    <location>
        <begin position="34"/>
        <end position="458"/>
    </location>
</feature>
<dbReference type="SMART" id="SM00825">
    <property type="entry name" value="PKS_KS"/>
    <property type="match status" value="2"/>
</dbReference>
<dbReference type="InterPro" id="IPR050091">
    <property type="entry name" value="PKS_NRPS_Biosynth_Enz"/>
</dbReference>
<sequence length="3589" mass="374466">MDTSVEQIVEALRESLLENERLRRQNAQLTDEAREPVAIVAMSCRYPGGVTTPEQLWELVDTGTDAVGDFPGDRGWDVEGIYDPDPDAPGRTHVREGGFLYDAPRFDPGFFGISPREAIAMDPQQRLLLETSWEAFERAGIDPHTLKGSRTGIYAGVMYHDYGSWLTEVPEGVEGYLGNGNLGSVASGRVSYTLGLEGPAVTVDTACSSSLVALHLAVQALRTGECDLALAGGVTVMSTPDTFIDFSRQRGLALDGRCKSFAEGADGTGWGEGAGLLLLERLGDARRNGHRVLAVVRGSAVNQDGASNGLTAPNGPSQQRVIRAALADARLEPRQVHAVEAHGTGTPLGDPIEAQALLATYGQGRAEPLWLGSVKSNIGHTQAAAGVAGVIKMVMAIRHGRLPRTLHAERPTSQVDWEEGAVELLKEARDWPADGEPRRAAVSSFGISGTNAHVIVEAAPDPEARAQEPAWTGPLPLVLSGHGEQGLAAQARSLLDHLTTGTDPVPDVAHTLATGRAALTERAVVTGADLPALTAGLTALAEGGTAPNVVRGRPAAESRIAFVFPGQGSQWAGMAADLLDTSPVFAARMADCAAALAPVTDWDLVETVRARQPLERVDVVQPVLWAIMVSLAEVWRSHGVRPAAVIGHSQGEIAAACVAGALSLADGARVVALRSQAIARELSGRGGMMSVALPEARVRELIARYDGRVAVAAVNGASSAVLSGDADALDELRETVVAGGDRAKRLPVDYASHCAHVESIRERLLADLAGIQARPAEVPFYSTVTGARLDTTRLDAGYWYTNLRQSVLFEPTTRTLLDAGYGVFVECSPHPVLLHSIEETADAAGADVTGLGSLRRDDGGPERVLTALGEAFVAGVPVDWSAVFDGMPVRAADLPTYAFQRERYWLGRSAATGDVTAAGLDTTGHPLLGAAVPVAEGGTLFTGRLSTATAPWLADHAVSGTTLLPGTALVELALGAGHDLGCGHLAELTLQAPLTLPERGAVQLQLHVSAADDGGHRALTVHSRPEGADDTAWTLHATGLLAPQTAPPSFDLTAWPPQGAQPVPAEDAYDRLAGLGYDYGPAFQGLRAVWRRGDETFAEVELPVEREGFALHPALFDAVLHADGLAAEGSPADGPSTDGQATARLPFAWTGVSLYAAGATALRVRLHGAETLSLQLADPTGAPVAEVEALVSRPVDPAALTPAARPDDLYRLDWPALPVPEAPAPGYAVLDEQGPAALDTVPAWVVLPAGDADPLPAGDADPLPAGDADPVTGVRRATERVLAAVQRWLADERTASARLLVLTRGAVAVGEEDVTDLAGAAVWGLVRAAQGEHPGRFVLVDGADAEAAVALAVATEEPQLALRDGTVHVPRLARATPAGQTPALDPDGTLLITGGTGVLGALVTRHLVAAHGVRRLVLAGRGGTAADDFADLDAEVVVARCDASDRDQLARLLADVPAERPLTAVVHLAGVLDDGLVTDQTPERLDAVLRPKADAAWHLHELTRDLGLAAFVLFSSAAGTVDGAGQSGYAAANAFLDALAAHRRHHGLPAHSLAWGFWEQRTGLTAHLTDADVARMARAGVRPLATEEGLRLLDAALAAAEPLLLPVGLDLAVLRRAGDVPAVLRGLVPARARRTAASRAESGSFADRLAALGPAERDAALTELVRTHVAAVLGHDGDMTLDPRRSFRELGFDSLTAVELRNRLGNAVGLRLPATLVFDYPDAGALVGLLRGELLGDRAETAAEASVREPDEPVAIVAMACRYPGGVDTPEELWRLLADGGDGIGAFPTDRGWDLDGLYDPEPGKAGHSSTRAGGFLYDAADFDPDFFGIGPREALATDPQQRLLLETSWEALERAGIDPHSVRGSRTGVFAGVMYHDYGSRLRHVPESVRDYLGNGSLGSVASGRVAYALGLEGPTLTVDTACSSSLVALHLAAQALRQGECTLALAGGVSVMSTVDTFVDFSRQRNLAADGHAKSFADAADGTALSEGAGVLVLERLSDARRNGHPVLAVVRGSAVNQDGASNGLTAPNGPSQQRVIRQALASARLSAADVDVVEAHGTGTTLGDPIEAQALLATYGQERSSGGPLWLGSVKSNIGHTQAAAGVAGVIKMVMAMREGVLPKTLHVDRPSTKVDWDAGQVRLLTEEQPWLRTDRPRRAGVSSFGISGTNAHAIIEEAPAEEPAPDTDATPAPLLPLVISGATPEALAAQAARLRAVADRPLSDLARSLATGRAALTHRAAVVARDRDELLAGLAALTDGTASDTVVRGRTADGKVAFLFTGQGAQRPGMGRALYAAHPAFRQALDEACQALDAHLDRPLRDVMWAEPGTEDAGLLDHTLYTQSALFAVETALYRLLESSGVRPDWLAGHSIGELTAAHVAGVWDLADAARLVAARGRLMQALPAGGAMLAVDATEEEVLAHLGPEVSVAAVNEPRAVVVSGTETAVTAVAEAFSGRRTKRLRVSHAFHSPLMDPMLAEFEKTARELRYAPPAIPVVSNVTGVRAGEDELCAPEYWVRHVREAVRFGDGVRALEADGVRTFLELGPDAVLTAMGAQAVADAERSAFVPALRRDRDEEQTFATLLGAAHVRGVTVDWQRVFAGTGARRTDLPTYPFQRRRLWLDDEPGAVTDAGGLGQAPAGHPMLGAALDLAGDDRVALTGRLSLATHPWLADHAVAGVVLVPGSAFVELAVQAGDRTHCPRVEELTLERPLVLPERGAVHLQVATAAPDDDGRRRLTVHARPEGADGEWTRHATGVLAPHTAPEPAPVTDWPPAGAVPVDVTGTYDHLAEQGYHYGPSFRCLRGAWRLGEEVWAELALPDAGAADGFGLHPALLDSTLHAIDLLDGQDPTVMTLPFSWEGVTLHATGATAVRLRLTPHGTDHMTLRLYDGTGAPVAEVTALRVRQVTTEQLNAATPAPGDLFRIRWTGLPLTLTGPAPAPRTLTVTADGTFGTDPAHGSTPAPRPVTSTADGTFGTDPAHGSTPAPRPVTSTADGEPGADPADGSASPTATTDGGPGGELPTLARRTAAQALAALRRDLADVPDGAPLVVVTRSAVAVHADAVPDPAQAVLWGMVRAAAVEHPGRFVLVDTDDDPASAAVLPAAVATGAPELALRAGTVYVPELAEATDAEPGPATALDPDGTVLVTGGTGSLGRLLARHLVTRHGVRHLLLTGRGGRLPDPGSLEDLASLGATVTVAACDATDRAALDALLASVPAEHPLTAVVHAAGVLDDGLLTDLTPERLEAVMRPKTDAAWHLHELTRDLGLAAFVLFSSAAGTLGAAGQSNYAAGNAFLDALAARRRAEGLPALSLGWGLWDTGEGMAAGLGETELRRLARDGILPLPADRALDLFDRALTEAGAPATDRALLLPVRVQVTADAPALVRGLAPAAVRRTARAAATEAPAAVEPLPRRLDRLGTADALRLLVETVCGHVADVLGHGSGSAVDPQRSLGDLGVDSLAALDLRNRLSADTGLRLSTTLTFDYPTSEALARHLFEELGGDTSGDLVDLEAEVVRLETLLGAALDSAALDEEQRARVAARLRTLSARWDGTGEWRENGTGPTGETGLETATADELFGILDDELGSFS</sequence>
<dbReference type="InterPro" id="IPR016035">
    <property type="entry name" value="Acyl_Trfase/lysoPLipase"/>
</dbReference>
<evidence type="ECO:0000256" key="5">
    <source>
        <dbReference type="ARBA" id="ARBA00022679"/>
    </source>
</evidence>
<dbReference type="SMART" id="SM00826">
    <property type="entry name" value="PKS_DH"/>
    <property type="match status" value="2"/>
</dbReference>
<dbReference type="Gene3D" id="3.40.366.10">
    <property type="entry name" value="Malonyl-Coenzyme A Acyl Carrier Protein, domain 2"/>
    <property type="match status" value="2"/>
</dbReference>
<dbReference type="InterPro" id="IPR020841">
    <property type="entry name" value="PKS_Beta-ketoAc_synthase_dom"/>
</dbReference>
<organism evidence="15 16">
    <name type="scientific">Streptomyces flaveolus</name>
    <dbReference type="NCBI Taxonomy" id="67297"/>
    <lineage>
        <taxon>Bacteria</taxon>
        <taxon>Bacillati</taxon>
        <taxon>Actinomycetota</taxon>
        <taxon>Actinomycetes</taxon>
        <taxon>Kitasatosporales</taxon>
        <taxon>Streptomycetaceae</taxon>
        <taxon>Streptomyces</taxon>
    </lineage>
</organism>
<dbReference type="Gene3D" id="1.10.1200.10">
    <property type="entry name" value="ACP-like"/>
    <property type="match status" value="2"/>
</dbReference>
<keyword evidence="4" id="KW-0597">Phosphoprotein</keyword>
<dbReference type="InterPro" id="IPR055123">
    <property type="entry name" value="SpnB-like_Rossmann"/>
</dbReference>
<feature type="region of interest" description="C-terminal hotdog fold" evidence="9">
    <location>
        <begin position="1060"/>
        <end position="1201"/>
    </location>
</feature>
<dbReference type="Pfam" id="PF00698">
    <property type="entry name" value="Acyl_transf_1"/>
    <property type="match status" value="2"/>
</dbReference>
<dbReference type="InterPro" id="IPR013968">
    <property type="entry name" value="PKS_KR"/>
</dbReference>
<dbReference type="PANTHER" id="PTHR43775:SF51">
    <property type="entry name" value="INACTIVE PHENOLPHTHIOCEROL SYNTHESIS POLYKETIDE SYNTHASE TYPE I PKS1-RELATED"/>
    <property type="match status" value="1"/>
</dbReference>
<evidence type="ECO:0000256" key="6">
    <source>
        <dbReference type="ARBA" id="ARBA00023194"/>
    </source>
</evidence>
<feature type="active site" description="Proton acceptor; for dehydratase activity" evidence="9">
    <location>
        <position position="956"/>
    </location>
</feature>
<dbReference type="Pfam" id="PF08659">
    <property type="entry name" value="KR"/>
    <property type="match status" value="2"/>
</dbReference>
<dbReference type="InterPro" id="IPR001227">
    <property type="entry name" value="Ac_transferase_dom_sf"/>
</dbReference>
<keyword evidence="3" id="KW-0596">Phosphopantetheine</keyword>
<evidence type="ECO:0000256" key="2">
    <source>
        <dbReference type="ARBA" id="ARBA00004792"/>
    </source>
</evidence>
<dbReference type="InterPro" id="IPR057326">
    <property type="entry name" value="KR_dom"/>
</dbReference>
<dbReference type="Pfam" id="PF00550">
    <property type="entry name" value="PP-binding"/>
    <property type="match status" value="2"/>
</dbReference>
<comment type="cofactor">
    <cofactor evidence="1">
        <name>pantetheine 4'-phosphate</name>
        <dbReference type="ChEBI" id="CHEBI:47942"/>
    </cofactor>
</comment>